<keyword evidence="3" id="KW-1185">Reference proteome</keyword>
<dbReference type="GO" id="GO:0005829">
    <property type="term" value="C:cytosol"/>
    <property type="evidence" value="ECO:0007669"/>
    <property type="project" value="TreeGrafter"/>
</dbReference>
<gene>
    <name evidence="2" type="ORF">D7V93_43685</name>
</gene>
<protein>
    <submittedName>
        <fullName evidence="2">Non-ribosomal peptide synthetase</fullName>
    </submittedName>
</protein>
<dbReference type="Proteomes" id="UP000272888">
    <property type="component" value="Unassembled WGS sequence"/>
</dbReference>
<dbReference type="AlphaFoldDB" id="A0A3A8N477"/>
<dbReference type="Gene3D" id="3.30.559.30">
    <property type="entry name" value="Nonribosomal peptide synthetase, condensation domain"/>
    <property type="match status" value="1"/>
</dbReference>
<dbReference type="GO" id="GO:0031177">
    <property type="term" value="F:phosphopantetheine binding"/>
    <property type="evidence" value="ECO:0007669"/>
    <property type="project" value="TreeGrafter"/>
</dbReference>
<dbReference type="PANTHER" id="PTHR45527:SF1">
    <property type="entry name" value="FATTY ACID SYNTHASE"/>
    <property type="match status" value="1"/>
</dbReference>
<dbReference type="InterPro" id="IPR042099">
    <property type="entry name" value="ANL_N_sf"/>
</dbReference>
<dbReference type="PRINTS" id="PR00154">
    <property type="entry name" value="AMPBINDING"/>
</dbReference>
<proteinExistence type="predicted"/>
<feature type="domain" description="AMP-dependent synthetase/ligase" evidence="1">
    <location>
        <begin position="55"/>
        <end position="256"/>
    </location>
</feature>
<evidence type="ECO:0000259" key="1">
    <source>
        <dbReference type="Pfam" id="PF00501"/>
    </source>
</evidence>
<dbReference type="SUPFAM" id="SSF56801">
    <property type="entry name" value="Acetyl-CoA synthetase-like"/>
    <property type="match status" value="1"/>
</dbReference>
<evidence type="ECO:0000313" key="3">
    <source>
        <dbReference type="Proteomes" id="UP000272888"/>
    </source>
</evidence>
<feature type="non-terminal residue" evidence="2">
    <location>
        <position position="257"/>
    </location>
</feature>
<comment type="caution">
    <text evidence="2">The sequence shown here is derived from an EMBL/GenBank/DDBJ whole genome shotgun (WGS) entry which is preliminary data.</text>
</comment>
<dbReference type="Pfam" id="PF00501">
    <property type="entry name" value="AMP-binding"/>
    <property type="match status" value="1"/>
</dbReference>
<organism evidence="2 3">
    <name type="scientific">Corallococcus llansteffanensis</name>
    <dbReference type="NCBI Taxonomy" id="2316731"/>
    <lineage>
        <taxon>Bacteria</taxon>
        <taxon>Pseudomonadati</taxon>
        <taxon>Myxococcota</taxon>
        <taxon>Myxococcia</taxon>
        <taxon>Myxococcales</taxon>
        <taxon>Cystobacterineae</taxon>
        <taxon>Myxococcaceae</taxon>
        <taxon>Corallococcus</taxon>
    </lineage>
</organism>
<dbReference type="PROSITE" id="PS00455">
    <property type="entry name" value="AMP_BINDING"/>
    <property type="match status" value="1"/>
</dbReference>
<dbReference type="Gene3D" id="3.40.50.12780">
    <property type="entry name" value="N-terminal domain of ligase-like"/>
    <property type="match status" value="1"/>
</dbReference>
<name>A0A3A8N477_9BACT</name>
<dbReference type="GO" id="GO:0044550">
    <property type="term" value="P:secondary metabolite biosynthetic process"/>
    <property type="evidence" value="ECO:0007669"/>
    <property type="project" value="TreeGrafter"/>
</dbReference>
<dbReference type="InterPro" id="IPR020459">
    <property type="entry name" value="AMP-binding"/>
</dbReference>
<evidence type="ECO:0000313" key="2">
    <source>
        <dbReference type="EMBL" id="RKH34044.1"/>
    </source>
</evidence>
<dbReference type="InterPro" id="IPR000873">
    <property type="entry name" value="AMP-dep_synth/lig_dom"/>
</dbReference>
<sequence length="257" mass="27801">MASHFRAFAEALVAQPEAPLASVSFLSEDERRQLLVDWNDTHADFPDGACVHELFAAQARKTPDAVALRFGDAHLTYRQLDERSNQLAHALVALGVGPDTPVALCLERSFELLIALFGVLKAGGAYVPLDPAYPRERLAFMLEDCAAPVLLSHSSLRHELPPYAGHLLCLDEEASRLASQPVEAPTSRVTAENLAYVIYTSGSTGRPKGVMVAHRGVPNLTLALARATALRPGQRVLQFASFSFDAAVYEVTLALLS</sequence>
<dbReference type="InterPro" id="IPR020845">
    <property type="entry name" value="AMP-binding_CS"/>
</dbReference>
<dbReference type="EMBL" id="RAWB01001116">
    <property type="protein sequence ID" value="RKH34044.1"/>
    <property type="molecule type" value="Genomic_DNA"/>
</dbReference>
<dbReference type="GO" id="GO:0043041">
    <property type="term" value="P:amino acid activation for nonribosomal peptide biosynthetic process"/>
    <property type="evidence" value="ECO:0007669"/>
    <property type="project" value="TreeGrafter"/>
</dbReference>
<accession>A0A3A8N477</accession>
<reference evidence="3" key="1">
    <citation type="submission" date="2018-09" db="EMBL/GenBank/DDBJ databases">
        <authorList>
            <person name="Livingstone P.G."/>
            <person name="Whitworth D.E."/>
        </authorList>
    </citation>
    <scope>NUCLEOTIDE SEQUENCE [LARGE SCALE GENOMIC DNA]</scope>
    <source>
        <strain evidence="3">CA051B</strain>
    </source>
</reference>
<dbReference type="FunFam" id="3.40.50.980:FF:000001">
    <property type="entry name" value="Non-ribosomal peptide synthetase"/>
    <property type="match status" value="1"/>
</dbReference>
<dbReference type="PANTHER" id="PTHR45527">
    <property type="entry name" value="NONRIBOSOMAL PEPTIDE SYNTHETASE"/>
    <property type="match status" value="1"/>
</dbReference>